<dbReference type="Proteomes" id="UP000249619">
    <property type="component" value="Unassembled WGS sequence"/>
</dbReference>
<feature type="compositionally biased region" description="Basic and acidic residues" evidence="7">
    <location>
        <begin position="523"/>
        <end position="534"/>
    </location>
</feature>
<dbReference type="PANTHER" id="PTHR11136:SF0">
    <property type="entry name" value="DIHYDROFOLATE SYNTHETASE-RELATED"/>
    <property type="match status" value="1"/>
</dbReference>
<name>A0A364NBR7_STELY</name>
<evidence type="ECO:0000256" key="4">
    <source>
        <dbReference type="ARBA" id="ARBA00022741"/>
    </source>
</evidence>
<dbReference type="InterPro" id="IPR018109">
    <property type="entry name" value="Folylpolyglutamate_synth_CS"/>
</dbReference>
<keyword evidence="5" id="KW-0067">ATP-binding</keyword>
<evidence type="ECO:0000256" key="7">
    <source>
        <dbReference type="SAM" id="MobiDB-lite"/>
    </source>
</evidence>
<dbReference type="GO" id="GO:0046872">
    <property type="term" value="F:metal ion binding"/>
    <property type="evidence" value="ECO:0007669"/>
    <property type="project" value="UniProtKB-KW"/>
</dbReference>
<reference evidence="10" key="1">
    <citation type="submission" date="2018-05" db="EMBL/GenBank/DDBJ databases">
        <title>Draft genome sequence of Stemphylium lycopersici strain CIDEFI 213.</title>
        <authorList>
            <person name="Medina R."/>
            <person name="Franco M.E.E."/>
            <person name="Lucentini C.G."/>
            <person name="Saparrat M.C.N."/>
            <person name="Balatti P.A."/>
        </authorList>
    </citation>
    <scope>NUCLEOTIDE SEQUENCE [LARGE SCALE GENOMIC DNA]</scope>
    <source>
        <strain evidence="10">CIDEFI 213</strain>
    </source>
</reference>
<feature type="compositionally biased region" description="Basic and acidic residues" evidence="7">
    <location>
        <begin position="545"/>
        <end position="575"/>
    </location>
</feature>
<proteinExistence type="inferred from homology"/>
<dbReference type="AlphaFoldDB" id="A0A364NBR7"/>
<dbReference type="InterPro" id="IPR001645">
    <property type="entry name" value="Folylpolyglutamate_synth"/>
</dbReference>
<protein>
    <submittedName>
        <fullName evidence="9">FolC bifunctional protein</fullName>
        <ecNumber evidence="9">6.3.2.17</ecNumber>
    </submittedName>
</protein>
<feature type="compositionally biased region" description="Basic and acidic residues" evidence="7">
    <location>
        <begin position="626"/>
        <end position="636"/>
    </location>
</feature>
<evidence type="ECO:0000256" key="6">
    <source>
        <dbReference type="ARBA" id="ARBA00022842"/>
    </source>
</evidence>
<evidence type="ECO:0000313" key="9">
    <source>
        <dbReference type="EMBL" id="RAR14755.1"/>
    </source>
</evidence>
<dbReference type="GO" id="GO:0005524">
    <property type="term" value="F:ATP binding"/>
    <property type="evidence" value="ECO:0007669"/>
    <property type="project" value="UniProtKB-KW"/>
</dbReference>
<gene>
    <name evidence="9" type="ORF">DDE83_001787</name>
</gene>
<organism evidence="9 10">
    <name type="scientific">Stemphylium lycopersici</name>
    <name type="common">Tomato gray leaf spot disease fungus</name>
    <name type="synonym">Thyrospora lycopersici</name>
    <dbReference type="NCBI Taxonomy" id="183478"/>
    <lineage>
        <taxon>Eukaryota</taxon>
        <taxon>Fungi</taxon>
        <taxon>Dikarya</taxon>
        <taxon>Ascomycota</taxon>
        <taxon>Pezizomycotina</taxon>
        <taxon>Dothideomycetes</taxon>
        <taxon>Pleosporomycetidae</taxon>
        <taxon>Pleosporales</taxon>
        <taxon>Pleosporineae</taxon>
        <taxon>Pleosporaceae</taxon>
        <taxon>Stemphylium</taxon>
    </lineage>
</organism>
<comment type="similarity">
    <text evidence="1">Belongs to the folylpolyglutamate synthase family.</text>
</comment>
<dbReference type="SUPFAM" id="SSF53244">
    <property type="entry name" value="MurD-like peptide ligases, peptide-binding domain"/>
    <property type="match status" value="1"/>
</dbReference>
<evidence type="ECO:0000256" key="5">
    <source>
        <dbReference type="ARBA" id="ARBA00022840"/>
    </source>
</evidence>
<dbReference type="InterPro" id="IPR036565">
    <property type="entry name" value="Mur-like_cat_sf"/>
</dbReference>
<dbReference type="NCBIfam" id="TIGR01499">
    <property type="entry name" value="folC"/>
    <property type="match status" value="1"/>
</dbReference>
<sequence>MIQPGLERISQLLKNVQFPWKSIHVAGTNGKGSICHYASNLITRRKLKCGKFTSPHLVDRWDCITINNQPVDETLFRKIEKHYIELNLIAGIRASPFEILTATAFHIFNEERVHIGVVEVGMGGQQDATNILNNQAVSVISKIARDHQNFLGNTLEDIALHKAGILRPNVPYIINPNNEEYVKDVIYQHAKSIGAGPRLLHDSAELKQKLFNKSYWKLFVQPLRPFQEDNATLAVIAAKQAVESLDLDFRHFDLGNFLLNTRLHVNPGRLQRIRVPAVFGSYENPKGQEILVDGAHNPDAAKVLIDCVNKVHRRGYIEGLGRHPRVGWPVTWVLAMTEGKDASEYLRVLLRPGDHVITTTFGPVDGMPSVKPMDPEQLLQVAKSVQEGITGLAMPKDGAFRALLAAKHLTKNGWPVVLTGSLYLVGDFHREARARSSANYWYDPELEEDRKKIKVISREEQARVNRLLSSGHTDPLDQPSRNDEREKGTSSREKRRVLQMQMENLDRELERIVAEEQQIRSDWVDPTKQNKEEDSQQLFEPTCGDEMKPKTIERPEEGGKLDAGKKLEESERPEESANSEQTGEAPKIRLFFQDDRKTRNHPVVQRERRHGKSPEVRILVGTGPRQKLEKKEETSS</sequence>
<feature type="domain" description="Mur ligase central" evidence="8">
    <location>
        <begin position="25"/>
        <end position="188"/>
    </location>
</feature>
<evidence type="ECO:0000256" key="3">
    <source>
        <dbReference type="ARBA" id="ARBA00022723"/>
    </source>
</evidence>
<evidence type="ECO:0000256" key="1">
    <source>
        <dbReference type="ARBA" id="ARBA00008276"/>
    </source>
</evidence>
<dbReference type="Pfam" id="PF08245">
    <property type="entry name" value="Mur_ligase_M"/>
    <property type="match status" value="1"/>
</dbReference>
<keyword evidence="6" id="KW-0460">Magnesium</keyword>
<evidence type="ECO:0000313" key="10">
    <source>
        <dbReference type="Proteomes" id="UP000249619"/>
    </source>
</evidence>
<dbReference type="GO" id="GO:0005739">
    <property type="term" value="C:mitochondrion"/>
    <property type="evidence" value="ECO:0007669"/>
    <property type="project" value="TreeGrafter"/>
</dbReference>
<feature type="region of interest" description="Disordered" evidence="7">
    <location>
        <begin position="523"/>
        <end position="636"/>
    </location>
</feature>
<dbReference type="GO" id="GO:0004326">
    <property type="term" value="F:tetrahydrofolylpolyglutamate synthase activity"/>
    <property type="evidence" value="ECO:0007669"/>
    <property type="project" value="UniProtKB-EC"/>
</dbReference>
<keyword evidence="10" id="KW-1185">Reference proteome</keyword>
<feature type="region of interest" description="Disordered" evidence="7">
    <location>
        <begin position="464"/>
        <end position="496"/>
    </location>
</feature>
<feature type="compositionally biased region" description="Basic and acidic residues" evidence="7">
    <location>
        <begin position="480"/>
        <end position="492"/>
    </location>
</feature>
<accession>A0A364NBR7</accession>
<dbReference type="InterPro" id="IPR013221">
    <property type="entry name" value="Mur_ligase_cen"/>
</dbReference>
<dbReference type="GO" id="GO:0008841">
    <property type="term" value="F:dihydrofolate synthase activity"/>
    <property type="evidence" value="ECO:0007669"/>
    <property type="project" value="TreeGrafter"/>
</dbReference>
<dbReference type="SUPFAM" id="SSF53623">
    <property type="entry name" value="MurD-like peptide ligases, catalytic domain"/>
    <property type="match status" value="1"/>
</dbReference>
<evidence type="ECO:0000256" key="2">
    <source>
        <dbReference type="ARBA" id="ARBA00022598"/>
    </source>
</evidence>
<keyword evidence="3" id="KW-0479">Metal-binding</keyword>
<dbReference type="EMBL" id="QGDH01000018">
    <property type="protein sequence ID" value="RAR14755.1"/>
    <property type="molecule type" value="Genomic_DNA"/>
</dbReference>
<dbReference type="Gene3D" id="3.90.190.20">
    <property type="entry name" value="Mur ligase, C-terminal domain"/>
    <property type="match status" value="1"/>
</dbReference>
<comment type="caution">
    <text evidence="9">The sequence shown here is derived from an EMBL/GenBank/DDBJ whole genome shotgun (WGS) entry which is preliminary data.</text>
</comment>
<keyword evidence="2 9" id="KW-0436">Ligase</keyword>
<dbReference type="InterPro" id="IPR036615">
    <property type="entry name" value="Mur_ligase_C_dom_sf"/>
</dbReference>
<dbReference type="PANTHER" id="PTHR11136">
    <property type="entry name" value="FOLYLPOLYGLUTAMATE SYNTHASE-RELATED"/>
    <property type="match status" value="1"/>
</dbReference>
<dbReference type="UniPathway" id="UPA00850"/>
<dbReference type="EC" id="6.3.2.17" evidence="9"/>
<dbReference type="STRING" id="183478.A0A364NBR7"/>
<dbReference type="PROSITE" id="PS01012">
    <property type="entry name" value="FOLYLPOLYGLU_SYNT_2"/>
    <property type="match status" value="1"/>
</dbReference>
<evidence type="ECO:0000259" key="8">
    <source>
        <dbReference type="Pfam" id="PF08245"/>
    </source>
</evidence>
<dbReference type="Gene3D" id="3.40.1190.10">
    <property type="entry name" value="Mur-like, catalytic domain"/>
    <property type="match status" value="1"/>
</dbReference>
<keyword evidence="4" id="KW-0547">Nucleotide-binding</keyword>
<dbReference type="GO" id="GO:0005829">
    <property type="term" value="C:cytosol"/>
    <property type="evidence" value="ECO:0007669"/>
    <property type="project" value="TreeGrafter"/>
</dbReference>